<dbReference type="PROSITE" id="PS51683">
    <property type="entry name" value="SAM_OMT_II"/>
    <property type="match status" value="1"/>
</dbReference>
<name>A0AAE4RD36_MYCIT</name>
<evidence type="ECO:0000259" key="4">
    <source>
        <dbReference type="Pfam" id="PF00891"/>
    </source>
</evidence>
<evidence type="ECO:0000313" key="7">
    <source>
        <dbReference type="Proteomes" id="UP001187143"/>
    </source>
</evidence>
<gene>
    <name evidence="6" type="ORF">R4F53_15150</name>
</gene>
<dbReference type="CDD" id="cd02440">
    <property type="entry name" value="AdoMet_MTases"/>
    <property type="match status" value="1"/>
</dbReference>
<dbReference type="InterPro" id="IPR029063">
    <property type="entry name" value="SAM-dependent_MTases_sf"/>
</dbReference>
<evidence type="ECO:0000256" key="2">
    <source>
        <dbReference type="ARBA" id="ARBA00022679"/>
    </source>
</evidence>
<feature type="domain" description="O-methyltransferase C-terminal" evidence="4">
    <location>
        <begin position="163"/>
        <end position="289"/>
    </location>
</feature>
<evidence type="ECO:0000259" key="5">
    <source>
        <dbReference type="Pfam" id="PF08100"/>
    </source>
</evidence>
<keyword evidence="1 6" id="KW-0489">Methyltransferase</keyword>
<dbReference type="Gene3D" id="1.10.10.10">
    <property type="entry name" value="Winged helix-like DNA-binding domain superfamily/Winged helix DNA-binding domain"/>
    <property type="match status" value="1"/>
</dbReference>
<dbReference type="SUPFAM" id="SSF46785">
    <property type="entry name" value="Winged helix' DNA-binding domain"/>
    <property type="match status" value="1"/>
</dbReference>
<dbReference type="AlphaFoldDB" id="A0AAE4RD36"/>
<reference evidence="6" key="1">
    <citation type="submission" date="2023-10" db="EMBL/GenBank/DDBJ databases">
        <title>Characterization and genome sequence of Mycobacterium intracellulare ABSURDO, a novel pathogenic isolate with three colony morphotypes that vary in growth and acid-fastness.</title>
        <authorList>
            <person name="Jude B.A."/>
            <person name="Robinson R.T."/>
        </authorList>
    </citation>
    <scope>NUCLEOTIDE SEQUENCE</scope>
    <source>
        <strain evidence="6">ABSURDO Component B</strain>
    </source>
</reference>
<feature type="domain" description="O-methyltransferase dimerisation" evidence="5">
    <location>
        <begin position="32"/>
        <end position="104"/>
    </location>
</feature>
<dbReference type="SUPFAM" id="SSF53335">
    <property type="entry name" value="S-adenosyl-L-methionine-dependent methyltransferases"/>
    <property type="match status" value="1"/>
</dbReference>
<keyword evidence="3" id="KW-0949">S-adenosyl-L-methionine</keyword>
<comment type="caution">
    <text evidence="6">The sequence shown here is derived from an EMBL/GenBank/DDBJ whole genome shotgun (WGS) entry which is preliminary data.</text>
</comment>
<dbReference type="Pfam" id="PF08100">
    <property type="entry name" value="Dimerisation"/>
    <property type="match status" value="1"/>
</dbReference>
<organism evidence="6 7">
    <name type="scientific">Mycobacterium intracellulare</name>
    <dbReference type="NCBI Taxonomy" id="1767"/>
    <lineage>
        <taxon>Bacteria</taxon>
        <taxon>Bacillati</taxon>
        <taxon>Actinomycetota</taxon>
        <taxon>Actinomycetes</taxon>
        <taxon>Mycobacteriales</taxon>
        <taxon>Mycobacteriaceae</taxon>
        <taxon>Mycobacterium</taxon>
        <taxon>Mycobacterium avium complex (MAC)</taxon>
    </lineage>
</organism>
<dbReference type="EMBL" id="JAWLLD010000015">
    <property type="protein sequence ID" value="MDV7013624.1"/>
    <property type="molecule type" value="Genomic_DNA"/>
</dbReference>
<dbReference type="Pfam" id="PF00891">
    <property type="entry name" value="Methyltransf_2"/>
    <property type="match status" value="1"/>
</dbReference>
<dbReference type="RefSeq" id="WP_225324409.1">
    <property type="nucleotide sequence ID" value="NZ_JAEKMV010000011.1"/>
</dbReference>
<accession>A0AAE4RD36</accession>
<keyword evidence="2" id="KW-0808">Transferase</keyword>
<dbReference type="InterPro" id="IPR036390">
    <property type="entry name" value="WH_DNA-bd_sf"/>
</dbReference>
<dbReference type="GO" id="GO:0046983">
    <property type="term" value="F:protein dimerization activity"/>
    <property type="evidence" value="ECO:0007669"/>
    <property type="project" value="InterPro"/>
</dbReference>
<dbReference type="PANTHER" id="PTHR43712:SF2">
    <property type="entry name" value="O-METHYLTRANSFERASE CICE"/>
    <property type="match status" value="1"/>
</dbReference>
<evidence type="ECO:0000256" key="3">
    <source>
        <dbReference type="ARBA" id="ARBA00022691"/>
    </source>
</evidence>
<dbReference type="InterPro" id="IPR016461">
    <property type="entry name" value="COMT-like"/>
</dbReference>
<dbReference type="InterPro" id="IPR036388">
    <property type="entry name" value="WH-like_DNA-bd_sf"/>
</dbReference>
<dbReference type="Proteomes" id="UP001187143">
    <property type="component" value="Unassembled WGS sequence"/>
</dbReference>
<sequence>MTVRLGLIADNPQEQKALESAQVPVPFFETHFAFGLARTVMAATKLGVFESLAQRAATVAEIASRCRTDPVATQKLLIALAGSDYLYVHEGRYALTPTARAWLVAGSPGSLVDTVLFAFDEWDLMNHIEDYVRTGTPIDVHRHITSAQWTRYQRSMRALADQTAAQVAQAIPVPDHATDMIDVGGSHGHYSVALCRRHIHLRSVVLDLPPAVKAAAPLLAAEKMGDRVVHLEADALTHDFGIEAYDVVLLSNLAHHFSASQNADLFGRLARALRPGGVVAVIEPIRIEPHDGLSQFAALSELYFGMTSRSGTWTAQHLARWQRDAGLQPTPEPVALRSGDIGLQIATKV</sequence>
<dbReference type="InterPro" id="IPR001077">
    <property type="entry name" value="COMT_C"/>
</dbReference>
<dbReference type="GO" id="GO:0032259">
    <property type="term" value="P:methylation"/>
    <property type="evidence" value="ECO:0007669"/>
    <property type="project" value="UniProtKB-KW"/>
</dbReference>
<dbReference type="InterPro" id="IPR012967">
    <property type="entry name" value="COMT_dimerisation"/>
</dbReference>
<dbReference type="PANTHER" id="PTHR43712">
    <property type="entry name" value="PUTATIVE (AFU_ORTHOLOGUE AFUA_4G14580)-RELATED"/>
    <property type="match status" value="1"/>
</dbReference>
<protein>
    <submittedName>
        <fullName evidence="6">Class I SAM-dependent methyltransferase</fullName>
    </submittedName>
</protein>
<dbReference type="Gene3D" id="3.40.50.150">
    <property type="entry name" value="Vaccinia Virus protein VP39"/>
    <property type="match status" value="1"/>
</dbReference>
<evidence type="ECO:0000313" key="6">
    <source>
        <dbReference type="EMBL" id="MDV7013624.1"/>
    </source>
</evidence>
<dbReference type="GO" id="GO:0008171">
    <property type="term" value="F:O-methyltransferase activity"/>
    <property type="evidence" value="ECO:0007669"/>
    <property type="project" value="InterPro"/>
</dbReference>
<proteinExistence type="predicted"/>
<evidence type="ECO:0000256" key="1">
    <source>
        <dbReference type="ARBA" id="ARBA00022603"/>
    </source>
</evidence>